<dbReference type="PANTHER" id="PTHR15663">
    <property type="entry name" value="COMM DOMAIN-CONTAINING PROTEIN 9"/>
    <property type="match status" value="1"/>
</dbReference>
<dbReference type="RefSeq" id="XP_008786750.2">
    <property type="nucleotide sequence ID" value="XM_008788528.3"/>
</dbReference>
<dbReference type="InterPro" id="IPR037360">
    <property type="entry name" value="COMMD9"/>
</dbReference>
<dbReference type="KEGG" id="pda:103704984"/>
<sequence>MVDDPLFLHLHKLPAATSEETLARVLEFLWKTRKTGLAPHEKTRLQSLLNLPTLEELDPVLACLRLIIRKCVHEKLTSEDIQNLFPIDLSAELQSILVMVLQKYQNQWMEEASRDQPLWQQTRVSYQVRVNTPPVLPPLLASELSSSLWPRQDDEINYPNSSNLYGSVPSKVDRNLPSIPPIPLQRDNGSFDNLAILPRLKSMTWTMENQNLTPANRVAIITLKLQDYTKSPSGEIEVKFQLSKDTLEAMLRSMTYISEQLSNSVEPPSEPSSKKPRQ</sequence>
<reference evidence="2" key="1">
    <citation type="journal article" date="2019" name="Nat. Commun.">
        <title>Genome-wide association mapping of date palm fruit traits.</title>
        <authorList>
            <person name="Hazzouri K.M."/>
            <person name="Gros-Balthazard M."/>
            <person name="Flowers J.M."/>
            <person name="Copetti D."/>
            <person name="Lemansour A."/>
            <person name="Lebrun M."/>
            <person name="Masmoudi K."/>
            <person name="Ferrand S."/>
            <person name="Dhar M.I."/>
            <person name="Fresquez Z.A."/>
            <person name="Rosas U."/>
            <person name="Zhang J."/>
            <person name="Talag J."/>
            <person name="Lee S."/>
            <person name="Kudrna D."/>
            <person name="Powell R.F."/>
            <person name="Leitch I.J."/>
            <person name="Krueger R.R."/>
            <person name="Wing R.A."/>
            <person name="Amiri K.M.A."/>
            <person name="Purugganan M.D."/>
        </authorList>
    </citation>
    <scope>NUCLEOTIDE SEQUENCE [LARGE SCALE GENOMIC DNA]</scope>
    <source>
        <strain evidence="2">cv. Khalas</strain>
    </source>
</reference>
<evidence type="ECO:0000313" key="2">
    <source>
        <dbReference type="Proteomes" id="UP000228380"/>
    </source>
</evidence>
<organism evidence="2 3">
    <name type="scientific">Phoenix dactylifera</name>
    <name type="common">Date palm</name>
    <dbReference type="NCBI Taxonomy" id="42345"/>
    <lineage>
        <taxon>Eukaryota</taxon>
        <taxon>Viridiplantae</taxon>
        <taxon>Streptophyta</taxon>
        <taxon>Embryophyta</taxon>
        <taxon>Tracheophyta</taxon>
        <taxon>Spermatophyta</taxon>
        <taxon>Magnoliopsida</taxon>
        <taxon>Liliopsida</taxon>
        <taxon>Arecaceae</taxon>
        <taxon>Coryphoideae</taxon>
        <taxon>Phoeniceae</taxon>
        <taxon>Phoenix</taxon>
    </lineage>
</organism>
<dbReference type="AlphaFoldDB" id="A0A8B7BWD6"/>
<accession>A0A8B7BWD6</accession>
<protein>
    <submittedName>
        <fullName evidence="3">Uncharacterized protein LOC103704984</fullName>
    </submittedName>
</protein>
<dbReference type="GeneID" id="103704984"/>
<dbReference type="Proteomes" id="UP000228380">
    <property type="component" value="Chromosome 12"/>
</dbReference>
<proteinExistence type="predicted"/>
<dbReference type="OrthoDB" id="1915155at2759"/>
<gene>
    <name evidence="3" type="primary">LOC103704984</name>
</gene>
<evidence type="ECO:0000256" key="1">
    <source>
        <dbReference type="SAM" id="MobiDB-lite"/>
    </source>
</evidence>
<evidence type="ECO:0000313" key="3">
    <source>
        <dbReference type="RefSeq" id="XP_008786750.2"/>
    </source>
</evidence>
<keyword evidence="2" id="KW-1185">Reference proteome</keyword>
<feature type="region of interest" description="Disordered" evidence="1">
    <location>
        <begin position="259"/>
        <end position="278"/>
    </location>
</feature>
<reference evidence="3" key="2">
    <citation type="submission" date="2025-08" db="UniProtKB">
        <authorList>
            <consortium name="RefSeq"/>
        </authorList>
    </citation>
    <scope>IDENTIFICATION</scope>
    <source>
        <tissue evidence="3">Young leaves</tissue>
    </source>
</reference>
<dbReference type="PANTHER" id="PTHR15663:SF6">
    <property type="entry name" value="COMM DOMAIN-CONTAINING PROTEIN-RELATED"/>
    <property type="match status" value="1"/>
</dbReference>
<name>A0A8B7BWD6_PHODC</name>